<name>A0AAU8PDC0_DESK7</name>
<dbReference type="KEGG" id="dku:Desku_2585"/>
<evidence type="ECO:0000313" key="3">
    <source>
        <dbReference type="Proteomes" id="UP000009229"/>
    </source>
</evidence>
<protein>
    <recommendedName>
        <fullName evidence="4">Histidine kinase</fullName>
    </recommendedName>
</protein>
<dbReference type="RefSeq" id="WP_013823621.1">
    <property type="nucleotide sequence ID" value="NC_015573.1"/>
</dbReference>
<gene>
    <name evidence="2" type="ordered locus">Desku_2585</name>
</gene>
<dbReference type="Proteomes" id="UP000009229">
    <property type="component" value="Chromosome"/>
</dbReference>
<evidence type="ECO:0000256" key="1">
    <source>
        <dbReference type="SAM" id="Coils"/>
    </source>
</evidence>
<keyword evidence="1" id="KW-0175">Coiled coil</keyword>
<proteinExistence type="predicted"/>
<keyword evidence="3" id="KW-1185">Reference proteome</keyword>
<organism evidence="2 3">
    <name type="scientific">Desulfofundulus kuznetsovii (strain DSM 6115 / VKM B-1805 / 17)</name>
    <name type="common">Desulfotomaculum kuznetsovii</name>
    <dbReference type="NCBI Taxonomy" id="760568"/>
    <lineage>
        <taxon>Bacteria</taxon>
        <taxon>Bacillati</taxon>
        <taxon>Bacillota</taxon>
        <taxon>Clostridia</taxon>
        <taxon>Eubacteriales</taxon>
        <taxon>Peptococcaceae</taxon>
        <taxon>Desulfofundulus</taxon>
    </lineage>
</organism>
<dbReference type="EMBL" id="CP002770">
    <property type="protein sequence ID" value="AEG16110.1"/>
    <property type="molecule type" value="Genomic_DNA"/>
</dbReference>
<evidence type="ECO:0008006" key="4">
    <source>
        <dbReference type="Google" id="ProtNLM"/>
    </source>
</evidence>
<feature type="coiled-coil region" evidence="1">
    <location>
        <begin position="3"/>
        <end position="54"/>
    </location>
</feature>
<reference evidence="3" key="1">
    <citation type="submission" date="2011-05" db="EMBL/GenBank/DDBJ databases">
        <title>Complete sequence of Desulfotomaculum kuznetsovii DSM 6115.</title>
        <authorList>
            <person name="Lucas S."/>
            <person name="Han J."/>
            <person name="Lapidus A."/>
            <person name="Cheng J.-F."/>
            <person name="Goodwin L."/>
            <person name="Pitluck S."/>
            <person name="Peters L."/>
            <person name="Mikhailova N."/>
            <person name="Lu M."/>
            <person name="Saunders E."/>
            <person name="Han C."/>
            <person name="Tapia R."/>
            <person name="Land M."/>
            <person name="Hauser L."/>
            <person name="Kyrpides N."/>
            <person name="Ivanova N."/>
            <person name="Pagani I."/>
            <person name="Nazina T."/>
            <person name="Ivanova A."/>
            <person name="Parshina S."/>
            <person name="Kuever J."/>
            <person name="Muyzer G."/>
            <person name="Plugge C."/>
            <person name="Stams A."/>
            <person name="Woyke T."/>
        </authorList>
    </citation>
    <scope>NUCLEOTIDE SEQUENCE [LARGE SCALE GENOMIC DNA]</scope>
    <source>
        <strain evidence="3">DSM 6115 / VKM B-1805 / 17</strain>
    </source>
</reference>
<sequence length="55" mass="6731">MGNRDLKKEIARLEEEIAELKRRWPAHSVKAEMVERLEELEKKLECLRRLEEREL</sequence>
<accession>A0AAU8PDC0</accession>
<dbReference type="AlphaFoldDB" id="A0AAU8PDC0"/>
<evidence type="ECO:0000313" key="2">
    <source>
        <dbReference type="EMBL" id="AEG16110.1"/>
    </source>
</evidence>